<dbReference type="Gene3D" id="3.10.129.10">
    <property type="entry name" value="Hotdog Thioesterase"/>
    <property type="match status" value="1"/>
</dbReference>
<dbReference type="NCBIfam" id="TIGR00369">
    <property type="entry name" value="unchar_dom_1"/>
    <property type="match status" value="1"/>
</dbReference>
<name>T1ABS7_9ZZZZ</name>
<dbReference type="EMBL" id="AUZX01007755">
    <property type="protein sequence ID" value="EQD58241.1"/>
    <property type="molecule type" value="Genomic_DNA"/>
</dbReference>
<sequence>MRTRIAASGGATDAHNLEERAVDDLSAFARQIFESQPFSQFIGARLTGSGPRDAEISLPISGQHQQQHGFVHGGVISYLADNTITFAGGLALGGNALTSEFKINYLKPARGSLLVARAHATGVGKRQAVCQCEIYSVEDGEEKLCAIAQGTVVAAAQ</sequence>
<proteinExistence type="predicted"/>
<comment type="caution">
    <text evidence="3">The sequence shown here is derived from an EMBL/GenBank/DDBJ whole genome shotgun (WGS) entry which is preliminary data.</text>
</comment>
<dbReference type="GO" id="GO:0016787">
    <property type="term" value="F:hydrolase activity"/>
    <property type="evidence" value="ECO:0007669"/>
    <property type="project" value="UniProtKB-KW"/>
</dbReference>
<dbReference type="PANTHER" id="PTHR43240">
    <property type="entry name" value="1,4-DIHYDROXY-2-NAPHTHOYL-COA THIOESTERASE 1"/>
    <property type="match status" value="1"/>
</dbReference>
<dbReference type="Pfam" id="PF03061">
    <property type="entry name" value="4HBT"/>
    <property type="match status" value="1"/>
</dbReference>
<dbReference type="AlphaFoldDB" id="T1ABS7"/>
<dbReference type="SUPFAM" id="SSF54637">
    <property type="entry name" value="Thioesterase/thiol ester dehydrase-isomerase"/>
    <property type="match status" value="1"/>
</dbReference>
<accession>T1ABS7</accession>
<evidence type="ECO:0000256" key="1">
    <source>
        <dbReference type="ARBA" id="ARBA00022801"/>
    </source>
</evidence>
<reference evidence="3" key="1">
    <citation type="submission" date="2013-08" db="EMBL/GenBank/DDBJ databases">
        <authorList>
            <person name="Mendez C."/>
            <person name="Richter M."/>
            <person name="Ferrer M."/>
            <person name="Sanchez J."/>
        </authorList>
    </citation>
    <scope>NUCLEOTIDE SEQUENCE</scope>
</reference>
<dbReference type="InterPro" id="IPR006683">
    <property type="entry name" value="Thioestr_dom"/>
</dbReference>
<gene>
    <name evidence="3" type="ORF">B1A_10880</name>
</gene>
<feature type="domain" description="Thioesterase" evidence="2">
    <location>
        <begin position="68"/>
        <end position="141"/>
    </location>
</feature>
<reference evidence="3" key="2">
    <citation type="journal article" date="2014" name="ISME J.">
        <title>Microbial stratification in low pH oxic and suboxic macroscopic growths along an acid mine drainage.</title>
        <authorList>
            <person name="Mendez-Garcia C."/>
            <person name="Mesa V."/>
            <person name="Sprenger R.R."/>
            <person name="Richter M."/>
            <person name="Diez M.S."/>
            <person name="Solano J."/>
            <person name="Bargiela R."/>
            <person name="Golyshina O.V."/>
            <person name="Manteca A."/>
            <person name="Ramos J.L."/>
            <person name="Gallego J.R."/>
            <person name="Llorente I."/>
            <person name="Martins Dos Santos V.A."/>
            <person name="Jensen O.N."/>
            <person name="Pelaez A.I."/>
            <person name="Sanchez J."/>
            <person name="Ferrer M."/>
        </authorList>
    </citation>
    <scope>NUCLEOTIDE SEQUENCE</scope>
</reference>
<keyword evidence="1" id="KW-0378">Hydrolase</keyword>
<evidence type="ECO:0000259" key="2">
    <source>
        <dbReference type="Pfam" id="PF03061"/>
    </source>
</evidence>
<dbReference type="CDD" id="cd03443">
    <property type="entry name" value="PaaI_thioesterase"/>
    <property type="match status" value="1"/>
</dbReference>
<evidence type="ECO:0000313" key="3">
    <source>
        <dbReference type="EMBL" id="EQD58241.1"/>
    </source>
</evidence>
<protein>
    <submittedName>
        <fullName evidence="3">Thioesterase superfamily protein</fullName>
    </submittedName>
</protein>
<dbReference type="InterPro" id="IPR003736">
    <property type="entry name" value="PAAI_dom"/>
</dbReference>
<dbReference type="InterPro" id="IPR029069">
    <property type="entry name" value="HotDog_dom_sf"/>
</dbReference>
<organism evidence="3">
    <name type="scientific">mine drainage metagenome</name>
    <dbReference type="NCBI Taxonomy" id="410659"/>
    <lineage>
        <taxon>unclassified sequences</taxon>
        <taxon>metagenomes</taxon>
        <taxon>ecological metagenomes</taxon>
    </lineage>
</organism>
<dbReference type="PANTHER" id="PTHR43240:SF20">
    <property type="entry name" value="MEDIUM_LONG-CHAIN ACYL-COA THIOESTERASE YIGI"/>
    <property type="match status" value="1"/>
</dbReference>